<keyword evidence="1" id="KW-0732">Signal</keyword>
<dbReference type="Pfam" id="PF05573">
    <property type="entry name" value="NosL"/>
    <property type="match status" value="1"/>
</dbReference>
<dbReference type="PANTHER" id="PTHR41247">
    <property type="entry name" value="HTH-TYPE TRANSCRIPTIONAL REPRESSOR YCNK"/>
    <property type="match status" value="1"/>
</dbReference>
<evidence type="ECO:0000313" key="2">
    <source>
        <dbReference type="EMBL" id="BAN34206.1"/>
    </source>
</evidence>
<dbReference type="PROSITE" id="PS51257">
    <property type="entry name" value="PROKAR_LIPOPROTEIN"/>
    <property type="match status" value="1"/>
</dbReference>
<dbReference type="EMBL" id="AP013066">
    <property type="protein sequence ID" value="BAN34206.1"/>
    <property type="molecule type" value="Genomic_DNA"/>
</dbReference>
<dbReference type="AlphaFoldDB" id="S6AEK3"/>
<dbReference type="SUPFAM" id="SSF160387">
    <property type="entry name" value="NosL/MerB-like"/>
    <property type="match status" value="1"/>
</dbReference>
<evidence type="ECO:0000313" key="3">
    <source>
        <dbReference type="Proteomes" id="UP000015559"/>
    </source>
</evidence>
<dbReference type="InterPro" id="IPR008719">
    <property type="entry name" value="N2O_reductase_NosL"/>
</dbReference>
<dbReference type="RefSeq" id="WP_009206849.1">
    <property type="nucleotide sequence ID" value="NC_022357.1"/>
</dbReference>
<organism evidence="2 3">
    <name type="scientific">Sulfuricella denitrificans (strain DSM 22764 / NBRC 105220 / skB26)</name>
    <dbReference type="NCBI Taxonomy" id="1163617"/>
    <lineage>
        <taxon>Bacteria</taxon>
        <taxon>Pseudomonadati</taxon>
        <taxon>Pseudomonadota</taxon>
        <taxon>Betaproteobacteria</taxon>
        <taxon>Nitrosomonadales</taxon>
        <taxon>Sulfuricellaceae</taxon>
        <taxon>Sulfuricella</taxon>
    </lineage>
</organism>
<keyword evidence="3" id="KW-1185">Reference proteome</keyword>
<accession>S6AEK3</accession>
<protein>
    <submittedName>
        <fullName evidence="2">Protein NosL</fullName>
    </submittedName>
</protein>
<evidence type="ECO:0000256" key="1">
    <source>
        <dbReference type="SAM" id="SignalP"/>
    </source>
</evidence>
<dbReference type="PANTHER" id="PTHR41247:SF1">
    <property type="entry name" value="HTH-TYPE TRANSCRIPTIONAL REPRESSOR YCNK"/>
    <property type="match status" value="1"/>
</dbReference>
<name>S6AEK3_SULDS</name>
<dbReference type="KEGG" id="sdr:SCD_n00357"/>
<sequence>MMRLLAKIILLGAIALFLAACSREPETGPVEIKWDRDTCKRCSMAVSDRNYAVQVRGGPKHQAFKFDDIGCAVYWLKDQPWVNDPAMEIWVTDYRSGKWLDARTAHYVTGKTTPMAYGFGASGEALPGSIGFEEVRKQLLAKDK</sequence>
<reference evidence="2 3" key="1">
    <citation type="journal article" date="2012" name="Appl. Environ. Microbiol.">
        <title>Draft genome sequence of a psychrotolerant sulfur-oxidizing bacterium, Sulfuricella denitrificans skB26, and proteomic insights into cold adaptation.</title>
        <authorList>
            <person name="Watanabe T."/>
            <person name="Kojima H."/>
            <person name="Fukui M."/>
        </authorList>
    </citation>
    <scope>NUCLEOTIDE SEQUENCE [LARGE SCALE GENOMIC DNA]</scope>
    <source>
        <strain evidence="3">skB26</strain>
    </source>
</reference>
<feature type="signal peptide" evidence="1">
    <location>
        <begin position="1"/>
        <end position="22"/>
    </location>
</feature>
<feature type="chain" id="PRO_5004535859" evidence="1">
    <location>
        <begin position="23"/>
        <end position="144"/>
    </location>
</feature>
<gene>
    <name evidence="2" type="ORF">SCD_n00357</name>
</gene>
<proteinExistence type="predicted"/>
<dbReference type="HOGENOM" id="CLU_108823_2_0_4"/>
<dbReference type="STRING" id="1163617.SCD_n00357"/>
<dbReference type="Proteomes" id="UP000015559">
    <property type="component" value="Chromosome"/>
</dbReference>
<dbReference type="eggNOG" id="COG4314">
    <property type="taxonomic scope" value="Bacteria"/>
</dbReference>
<dbReference type="OrthoDB" id="8560674at2"/>